<accession>A0A6N0NXN9</accession>
<dbReference type="Pfam" id="PF00389">
    <property type="entry name" value="2-Hacid_dh"/>
    <property type="match status" value="1"/>
</dbReference>
<comment type="similarity">
    <text evidence="3">Belongs to the D-isomer specific 2-hydroxyacid dehydrogenase family.</text>
</comment>
<dbReference type="InterPro" id="IPR006139">
    <property type="entry name" value="D-isomer_2_OHA_DH_cat_dom"/>
</dbReference>
<dbReference type="RefSeq" id="WP_174631830.1">
    <property type="nucleotide sequence ID" value="NZ_CP049074.1"/>
</dbReference>
<protein>
    <submittedName>
        <fullName evidence="6">3-phosphoglycerate dehydrogenase</fullName>
    </submittedName>
</protein>
<dbReference type="InterPro" id="IPR050223">
    <property type="entry name" value="D-isomer_2-hydroxyacid_DH"/>
</dbReference>
<dbReference type="InterPro" id="IPR006140">
    <property type="entry name" value="D-isomer_DH_NAD-bd"/>
</dbReference>
<feature type="domain" description="D-isomer specific 2-hydroxyacid dehydrogenase NAD-binding" evidence="5">
    <location>
        <begin position="80"/>
        <end position="259"/>
    </location>
</feature>
<sequence>MIISLEKLPEECGSILREFEVRDSDVEPYLQDAEVLMTWPSKAASFISKMPKLRVIQTFSAGVDDLPFQYLNGVTVLSNAGAYSTSVAEHAWALALSLAKGVNSKRRGSTYSVTGRVALIVGAGGIGSEIARIAMRGFSMKVIGISRSFRRPEFFDERLTPDQLPRVISNADFVFVSLPLNRYTRGILNYEVLKAMKEYTILVNVGRAETIVEEDIFRLLKERDDLRFGTDVFWRKEGKENFESPLWSLPNFAGTLHTAGASASGETLRQAMISACKNLATYLREGKSDNLVKLEDYL</sequence>
<keyword evidence="7" id="KW-1185">Reference proteome</keyword>
<dbReference type="SUPFAM" id="SSF52283">
    <property type="entry name" value="Formate/glycerate dehydrogenase catalytic domain-like"/>
    <property type="match status" value="1"/>
</dbReference>
<evidence type="ECO:0000259" key="5">
    <source>
        <dbReference type="Pfam" id="PF02826"/>
    </source>
</evidence>
<dbReference type="AlphaFoldDB" id="A0A6N0NXN9"/>
<keyword evidence="1 3" id="KW-0560">Oxidoreductase</keyword>
<evidence type="ECO:0000256" key="3">
    <source>
        <dbReference type="RuleBase" id="RU003719"/>
    </source>
</evidence>
<evidence type="ECO:0000313" key="7">
    <source>
        <dbReference type="Proteomes" id="UP000509301"/>
    </source>
</evidence>
<dbReference type="KEGG" id="mten:GWK48_09780"/>
<name>A0A6N0NXN9_9CREN</name>
<dbReference type="OrthoDB" id="34275at2157"/>
<gene>
    <name evidence="6" type="ORF">GWK48_09780</name>
</gene>
<dbReference type="GO" id="GO:0016618">
    <property type="term" value="F:hydroxypyruvate reductase [NAD(P)H] activity"/>
    <property type="evidence" value="ECO:0007669"/>
    <property type="project" value="TreeGrafter"/>
</dbReference>
<dbReference type="CDD" id="cd12165">
    <property type="entry name" value="2-Hacid_dh_6"/>
    <property type="match status" value="1"/>
</dbReference>
<dbReference type="PANTHER" id="PTHR10996">
    <property type="entry name" value="2-HYDROXYACID DEHYDROGENASE-RELATED"/>
    <property type="match status" value="1"/>
</dbReference>
<dbReference type="GO" id="GO:0051287">
    <property type="term" value="F:NAD binding"/>
    <property type="evidence" value="ECO:0007669"/>
    <property type="project" value="InterPro"/>
</dbReference>
<evidence type="ECO:0000256" key="1">
    <source>
        <dbReference type="ARBA" id="ARBA00023002"/>
    </source>
</evidence>
<proteinExistence type="inferred from homology"/>
<evidence type="ECO:0000313" key="6">
    <source>
        <dbReference type="EMBL" id="QKR00633.1"/>
    </source>
</evidence>
<organism evidence="6 7">
    <name type="scientific">Metallosphaera tengchongensis</name>
    <dbReference type="NCBI Taxonomy" id="1532350"/>
    <lineage>
        <taxon>Archaea</taxon>
        <taxon>Thermoproteota</taxon>
        <taxon>Thermoprotei</taxon>
        <taxon>Sulfolobales</taxon>
        <taxon>Sulfolobaceae</taxon>
        <taxon>Metallosphaera</taxon>
    </lineage>
</organism>
<dbReference type="PANTHER" id="PTHR10996:SF178">
    <property type="entry name" value="2-HYDROXYACID DEHYDROGENASE YGL185C-RELATED"/>
    <property type="match status" value="1"/>
</dbReference>
<evidence type="ECO:0000256" key="2">
    <source>
        <dbReference type="ARBA" id="ARBA00023027"/>
    </source>
</evidence>
<dbReference type="EMBL" id="CP049074">
    <property type="protein sequence ID" value="QKR00633.1"/>
    <property type="molecule type" value="Genomic_DNA"/>
</dbReference>
<dbReference type="Pfam" id="PF02826">
    <property type="entry name" value="2-Hacid_dh_C"/>
    <property type="match status" value="1"/>
</dbReference>
<dbReference type="SUPFAM" id="SSF51735">
    <property type="entry name" value="NAD(P)-binding Rossmann-fold domains"/>
    <property type="match status" value="1"/>
</dbReference>
<dbReference type="GO" id="GO:0005829">
    <property type="term" value="C:cytosol"/>
    <property type="evidence" value="ECO:0007669"/>
    <property type="project" value="TreeGrafter"/>
</dbReference>
<dbReference type="InterPro" id="IPR036291">
    <property type="entry name" value="NAD(P)-bd_dom_sf"/>
</dbReference>
<dbReference type="GeneID" id="55642234"/>
<dbReference type="Proteomes" id="UP000509301">
    <property type="component" value="Chromosome"/>
</dbReference>
<evidence type="ECO:0000259" key="4">
    <source>
        <dbReference type="Pfam" id="PF00389"/>
    </source>
</evidence>
<reference evidence="6 7" key="1">
    <citation type="submission" date="2020-02" db="EMBL/GenBank/DDBJ databases">
        <title>Comparative genome analysis reveals the metabolism and evolution of the thermophilic archaeal genus Metallosphaera.</title>
        <authorList>
            <person name="Jiang C."/>
        </authorList>
    </citation>
    <scope>NUCLEOTIDE SEQUENCE [LARGE SCALE GENOMIC DNA]</scope>
    <source>
        <strain evidence="6 7">Ric-A</strain>
    </source>
</reference>
<dbReference type="GO" id="GO:0030267">
    <property type="term" value="F:glyoxylate reductase (NADPH) activity"/>
    <property type="evidence" value="ECO:0007669"/>
    <property type="project" value="TreeGrafter"/>
</dbReference>
<feature type="domain" description="D-isomer specific 2-hydroxyacid dehydrogenase catalytic" evidence="4">
    <location>
        <begin position="25"/>
        <end position="293"/>
    </location>
</feature>
<keyword evidence="2" id="KW-0520">NAD</keyword>
<dbReference type="Gene3D" id="3.40.50.720">
    <property type="entry name" value="NAD(P)-binding Rossmann-like Domain"/>
    <property type="match status" value="2"/>
</dbReference>